<dbReference type="Proteomes" id="UP001499979">
    <property type="component" value="Unassembled WGS sequence"/>
</dbReference>
<gene>
    <name evidence="1" type="ORF">GCM10009606_45170</name>
</gene>
<reference evidence="2" key="1">
    <citation type="journal article" date="2019" name="Int. J. Syst. Evol. Microbiol.">
        <title>The Global Catalogue of Microorganisms (GCM) 10K type strain sequencing project: providing services to taxonomists for standard genome sequencing and annotation.</title>
        <authorList>
            <consortium name="The Broad Institute Genomics Platform"/>
            <consortium name="The Broad Institute Genome Sequencing Center for Infectious Disease"/>
            <person name="Wu L."/>
            <person name="Ma J."/>
        </authorList>
    </citation>
    <scope>NUCLEOTIDE SEQUENCE [LARGE SCALE GENOMIC DNA]</scope>
    <source>
        <strain evidence="2">JCM 11813</strain>
    </source>
</reference>
<sequence>MSGRREQLVAAFREARETGDPALLAEAALALPRGQGFGAHPGEVPAYLHEALLAATDDRTRARLLAGLARAWVYGGEAARAADFAAGAQELAAGLDDPALTADVLDAALLARWGPDDFAERVRLAARLETVSAHLADPEARLTAHLWRLTTAWECLDLVSVRRQLRGLELLDAEAGSPRVTFFARSRQAMHALVAGDLDLAAALLDEVVEVGRTLAEADVEAVVHSLAADLARQRGDTGALRAEAAGFEGYGDAEGIVSVLAEAAVFWLDAGEPDRAGAVVDRLPRPAELPEDVDLLLTVSCVAYVAAATGRADLAAECADVLTPYAGRAVLNAAAVSFHGVVDDALARATDDPSRQAAALAAYRRIGARWWADRLGAPPAAAAPVRRRAHLRPSGETWTVGWEGATFPLPDLRGLHHLRQLLANPGVEVAAADLAGAAGGPRDADLGPVLDDAARRAYGVRLAELDAEIEEADAWSDTGRSERAVLERQALLEELGRATGLAGRDRRSGATAERARTAVRKTIAAVLARVERRDPAFARLLRDTVRTGTVCVAEPDPARPVAWVLSAESPAP</sequence>
<protein>
    <submittedName>
        <fullName evidence="1">Uncharacterized protein</fullName>
    </submittedName>
</protein>
<dbReference type="EMBL" id="BAAAJE010000030">
    <property type="protein sequence ID" value="GAA1162223.1"/>
    <property type="molecule type" value="Genomic_DNA"/>
</dbReference>
<comment type="caution">
    <text evidence="1">The sequence shown here is derived from an EMBL/GenBank/DDBJ whole genome shotgun (WGS) entry which is preliminary data.</text>
</comment>
<organism evidence="1 2">
    <name type="scientific">Nocardioides aquiterrae</name>
    <dbReference type="NCBI Taxonomy" id="203799"/>
    <lineage>
        <taxon>Bacteria</taxon>
        <taxon>Bacillati</taxon>
        <taxon>Actinomycetota</taxon>
        <taxon>Actinomycetes</taxon>
        <taxon>Propionibacteriales</taxon>
        <taxon>Nocardioidaceae</taxon>
        <taxon>Nocardioides</taxon>
    </lineage>
</organism>
<evidence type="ECO:0000313" key="1">
    <source>
        <dbReference type="EMBL" id="GAA1162223.1"/>
    </source>
</evidence>
<accession>A0ABP4FC65</accession>
<name>A0ABP4FC65_9ACTN</name>
<keyword evidence="2" id="KW-1185">Reference proteome</keyword>
<proteinExistence type="predicted"/>
<dbReference type="RefSeq" id="WP_343910489.1">
    <property type="nucleotide sequence ID" value="NZ_BAAAJE010000030.1"/>
</dbReference>
<evidence type="ECO:0000313" key="2">
    <source>
        <dbReference type="Proteomes" id="UP001499979"/>
    </source>
</evidence>